<dbReference type="PROSITE" id="PS50977">
    <property type="entry name" value="HTH_TETR_2"/>
    <property type="match status" value="1"/>
</dbReference>
<dbReference type="GO" id="GO:0003700">
    <property type="term" value="F:DNA-binding transcription factor activity"/>
    <property type="evidence" value="ECO:0007669"/>
    <property type="project" value="TreeGrafter"/>
</dbReference>
<dbReference type="PRINTS" id="PR00455">
    <property type="entry name" value="HTHTETR"/>
</dbReference>
<proteinExistence type="predicted"/>
<dbReference type="Pfam" id="PF00440">
    <property type="entry name" value="TetR_N"/>
    <property type="match status" value="1"/>
</dbReference>
<dbReference type="InterPro" id="IPR036271">
    <property type="entry name" value="Tet_transcr_reg_TetR-rel_C_sf"/>
</dbReference>
<evidence type="ECO:0000259" key="3">
    <source>
        <dbReference type="PROSITE" id="PS50977"/>
    </source>
</evidence>
<dbReference type="SUPFAM" id="SSF48498">
    <property type="entry name" value="Tetracyclin repressor-like, C-terminal domain"/>
    <property type="match status" value="1"/>
</dbReference>
<feature type="DNA-binding region" description="H-T-H motif" evidence="2">
    <location>
        <begin position="53"/>
        <end position="72"/>
    </location>
</feature>
<dbReference type="InterPro" id="IPR050109">
    <property type="entry name" value="HTH-type_TetR-like_transc_reg"/>
</dbReference>
<dbReference type="Pfam" id="PF17940">
    <property type="entry name" value="TetR_C_31"/>
    <property type="match status" value="1"/>
</dbReference>
<feature type="domain" description="HTH tetR-type" evidence="3">
    <location>
        <begin position="30"/>
        <end position="90"/>
    </location>
</feature>
<dbReference type="PANTHER" id="PTHR30055:SF231">
    <property type="entry name" value="TRANSCRIPTIONAL REGULATORY PROTEIN (PROBABLY DEOR-FAMILY)-RELATED"/>
    <property type="match status" value="1"/>
</dbReference>
<evidence type="ECO:0000313" key="5">
    <source>
        <dbReference type="Proteomes" id="UP000198386"/>
    </source>
</evidence>
<dbReference type="Gene3D" id="1.10.357.10">
    <property type="entry name" value="Tetracycline Repressor, domain 2"/>
    <property type="match status" value="1"/>
</dbReference>
<evidence type="ECO:0000313" key="4">
    <source>
        <dbReference type="EMBL" id="SNS23647.1"/>
    </source>
</evidence>
<keyword evidence="1 2" id="KW-0238">DNA-binding</keyword>
<keyword evidence="5" id="KW-1185">Reference proteome</keyword>
<dbReference type="EMBL" id="FZOH01000003">
    <property type="protein sequence ID" value="SNS23647.1"/>
    <property type="molecule type" value="Genomic_DNA"/>
</dbReference>
<dbReference type="SUPFAM" id="SSF46689">
    <property type="entry name" value="Homeodomain-like"/>
    <property type="match status" value="1"/>
</dbReference>
<dbReference type="AlphaFoldDB" id="A0A239CU89"/>
<dbReference type="InterPro" id="IPR041583">
    <property type="entry name" value="TetR_C_31"/>
</dbReference>
<dbReference type="PANTHER" id="PTHR30055">
    <property type="entry name" value="HTH-TYPE TRANSCRIPTIONAL REGULATOR RUTR"/>
    <property type="match status" value="1"/>
</dbReference>
<gene>
    <name evidence="4" type="ORF">SAMN04488107_1821</name>
</gene>
<evidence type="ECO:0000256" key="2">
    <source>
        <dbReference type="PROSITE-ProRule" id="PRU00335"/>
    </source>
</evidence>
<dbReference type="InterPro" id="IPR001647">
    <property type="entry name" value="HTH_TetR"/>
</dbReference>
<organism evidence="4 5">
    <name type="scientific">Geodermatophilus saharensis</name>
    <dbReference type="NCBI Taxonomy" id="1137994"/>
    <lineage>
        <taxon>Bacteria</taxon>
        <taxon>Bacillati</taxon>
        <taxon>Actinomycetota</taxon>
        <taxon>Actinomycetes</taxon>
        <taxon>Geodermatophilales</taxon>
        <taxon>Geodermatophilaceae</taxon>
        <taxon>Geodermatophilus</taxon>
    </lineage>
</organism>
<dbReference type="Proteomes" id="UP000198386">
    <property type="component" value="Unassembled WGS sequence"/>
</dbReference>
<accession>A0A239CU89</accession>
<evidence type="ECO:0000256" key="1">
    <source>
        <dbReference type="ARBA" id="ARBA00023125"/>
    </source>
</evidence>
<sequence>MAPPNWNFVAGSYAMTVARTSPQREGPRYGEGRTALLAAAVHVGATQGLRHLTYRSVAAEAGVAHGLVAHHFGTRDALIEEALQYSLEHGVASLSSAPGSGDVEALFVGVQTWFEQETDDAVFQYELILESRRRPALRPHVERLYQAYREALHTELQACGLPDDPDLVHLVFAALDGLVFQQVSLGETEATQGALDRLRGLLGRLR</sequence>
<dbReference type="InterPro" id="IPR009057">
    <property type="entry name" value="Homeodomain-like_sf"/>
</dbReference>
<dbReference type="GO" id="GO:0000976">
    <property type="term" value="F:transcription cis-regulatory region binding"/>
    <property type="evidence" value="ECO:0007669"/>
    <property type="project" value="TreeGrafter"/>
</dbReference>
<name>A0A239CU89_9ACTN</name>
<reference evidence="5" key="1">
    <citation type="submission" date="2017-06" db="EMBL/GenBank/DDBJ databases">
        <authorList>
            <person name="Varghese N."/>
            <person name="Submissions S."/>
        </authorList>
    </citation>
    <scope>NUCLEOTIDE SEQUENCE [LARGE SCALE GENOMIC DNA]</scope>
    <source>
        <strain evidence="5">DSM 45423</strain>
    </source>
</reference>
<protein>
    <submittedName>
        <fullName evidence="4">Transcriptional regulator, TetR family</fullName>
    </submittedName>
</protein>